<gene>
    <name evidence="10 11" type="primary">argJ</name>
    <name evidence="11" type="ORF">D0Y96_06525</name>
</gene>
<proteinExistence type="inferred from homology"/>
<dbReference type="HAMAP" id="MF_01106">
    <property type="entry name" value="ArgJ"/>
    <property type="match status" value="1"/>
</dbReference>
<evidence type="ECO:0000256" key="3">
    <source>
        <dbReference type="ARBA" id="ARBA00011475"/>
    </source>
</evidence>
<dbReference type="Pfam" id="PF01960">
    <property type="entry name" value="ArgJ"/>
    <property type="match status" value="1"/>
</dbReference>
<evidence type="ECO:0000256" key="2">
    <source>
        <dbReference type="ARBA" id="ARBA00006774"/>
    </source>
</evidence>
<dbReference type="EC" id="2.3.1.35" evidence="10"/>
<feature type="binding site" evidence="10">
    <location>
        <position position="401"/>
    </location>
    <ligand>
        <name>substrate</name>
    </ligand>
</feature>
<evidence type="ECO:0000256" key="1">
    <source>
        <dbReference type="ARBA" id="ARBA00004496"/>
    </source>
</evidence>
<sequence length="406" mass="41991">MSDSSLFSSHALPRGFRFAAVKAGIKASGRPDFAVAVADSAASAAAMFTANRVQAAPITIGRKHLVRSSGQVRVVAVNAGNANCAAGEAGLRACEQTCAAAAAAFGCPEHEVFPSSTGIIGVPLPAEKLVAAMPEVSAALAATPEGLSAFARAILTTDTKPKVAHATIAVDGKEVRIAGVCKGAGMIHPQLVPHATMLVYVFTDAAIEPAVLDTYLRGAVEVSFNRISIDGDTSTNDTVLLLASGASGVNIASGDAAFSQALAEVCTSLAKQIVDDGEGVTHVVELQIEGAPSDADALKIAKSIAHSPLVKTAWAGSDPNWGRLMAAIGYSGVAIEPERIAIWFGPQQICVNGGRSPHFDEQTAHAWLQQRHFSVRIDLGIGSGTCRFWTTDLTAEYVSINADYST</sequence>
<organism evidence="11 12">
    <name type="scientific">Paracidobacterium acidisoli</name>
    <dbReference type="NCBI Taxonomy" id="2303751"/>
    <lineage>
        <taxon>Bacteria</taxon>
        <taxon>Pseudomonadati</taxon>
        <taxon>Acidobacteriota</taxon>
        <taxon>Terriglobia</taxon>
        <taxon>Terriglobales</taxon>
        <taxon>Acidobacteriaceae</taxon>
        <taxon>Paracidobacterium</taxon>
    </lineage>
</organism>
<dbReference type="OrthoDB" id="9804242at2"/>
<evidence type="ECO:0000256" key="4">
    <source>
        <dbReference type="ARBA" id="ARBA00022490"/>
    </source>
</evidence>
<dbReference type="GO" id="GO:0006526">
    <property type="term" value="P:L-arginine biosynthetic process"/>
    <property type="evidence" value="ECO:0007669"/>
    <property type="project" value="UniProtKB-UniRule"/>
</dbReference>
<feature type="site" description="Cleavage; by autolysis" evidence="10">
    <location>
        <begin position="195"/>
        <end position="196"/>
    </location>
</feature>
<dbReference type="FunFam" id="3.10.20.340:FF:000003">
    <property type="entry name" value="Arginine biosynthesis bifunctional protein ArgJ"/>
    <property type="match status" value="1"/>
</dbReference>
<comment type="pathway">
    <text evidence="10">Amino-acid biosynthesis; L-arginine biosynthesis; N(2)-acetyl-L-ornithine from L-glutamate: step 1/4.</text>
</comment>
<dbReference type="AlphaFoldDB" id="A0A372IS28"/>
<feature type="site" description="Involved in the stabilization of negative charge on the oxyanion by the formation of the oxyanion hole" evidence="10">
    <location>
        <position position="117"/>
    </location>
</feature>
<feature type="binding site" evidence="10">
    <location>
        <position position="182"/>
    </location>
    <ligand>
        <name>substrate</name>
    </ligand>
</feature>
<dbReference type="PANTHER" id="PTHR23100:SF0">
    <property type="entry name" value="ARGININE BIOSYNTHESIS BIFUNCTIONAL PROTEIN ARGJ, MITOCHONDRIAL"/>
    <property type="match status" value="1"/>
</dbReference>
<comment type="caution">
    <text evidence="11">The sequence shown here is derived from an EMBL/GenBank/DDBJ whole genome shotgun (WGS) entry which is preliminary data.</text>
</comment>
<keyword evidence="5 10" id="KW-0055">Arginine biosynthesis</keyword>
<reference evidence="11 12" key="1">
    <citation type="submission" date="2018-08" db="EMBL/GenBank/DDBJ databases">
        <title>Acidipila sp. 4G-K13, an acidobacterium isolated from forest soil.</title>
        <authorList>
            <person name="Gao Z.-H."/>
            <person name="Qiu L.-H."/>
        </authorList>
    </citation>
    <scope>NUCLEOTIDE SEQUENCE [LARGE SCALE GENOMIC DNA]</scope>
    <source>
        <strain evidence="11 12">4G-K13</strain>
    </source>
</reference>
<keyword evidence="8 10" id="KW-0068">Autocatalytic cleavage</keyword>
<dbReference type="InterPro" id="IPR016117">
    <property type="entry name" value="ArgJ-like_dom_sf"/>
</dbReference>
<keyword evidence="7 10" id="KW-0808">Transferase</keyword>
<dbReference type="GO" id="GO:0006592">
    <property type="term" value="P:ornithine biosynthetic process"/>
    <property type="evidence" value="ECO:0007669"/>
    <property type="project" value="TreeGrafter"/>
</dbReference>
<feature type="chain" id="PRO_5023489803" description="Arginine biosynthesis bifunctional protein ArgJ alpha chain" evidence="10">
    <location>
        <begin position="1"/>
        <end position="195"/>
    </location>
</feature>
<dbReference type="Gene3D" id="3.10.20.340">
    <property type="entry name" value="ArgJ beta chain, C-terminal domain"/>
    <property type="match status" value="1"/>
</dbReference>
<dbReference type="InterPro" id="IPR042195">
    <property type="entry name" value="ArgJ_beta_C"/>
</dbReference>
<feature type="binding site" evidence="10">
    <location>
        <position position="278"/>
    </location>
    <ligand>
        <name>substrate</name>
    </ligand>
</feature>
<comment type="subunit">
    <text evidence="3 10">Heterotetramer of two alpha and two beta chains.</text>
</comment>
<evidence type="ECO:0000256" key="9">
    <source>
        <dbReference type="ARBA" id="ARBA00023315"/>
    </source>
</evidence>
<keyword evidence="12" id="KW-1185">Reference proteome</keyword>
<evidence type="ECO:0000256" key="8">
    <source>
        <dbReference type="ARBA" id="ARBA00022813"/>
    </source>
</evidence>
<feature type="active site" description="Nucleophile" evidence="10">
    <location>
        <position position="196"/>
    </location>
</feature>
<comment type="pathway">
    <text evidence="10">Amino-acid biosynthesis; L-arginine biosynthesis; L-ornithine and N-acetyl-L-glutamate from L-glutamate and N(2)-acetyl-L-ornithine (cyclic): step 1/1.</text>
</comment>
<feature type="binding site" evidence="10">
    <location>
        <position position="196"/>
    </location>
    <ligand>
        <name>substrate</name>
    </ligand>
</feature>
<dbReference type="RefSeq" id="WP_117298518.1">
    <property type="nucleotide sequence ID" value="NZ_QVQT02000002.1"/>
</dbReference>
<comment type="catalytic activity">
    <reaction evidence="10">
        <text>L-glutamate + acetyl-CoA = N-acetyl-L-glutamate + CoA + H(+)</text>
        <dbReference type="Rhea" id="RHEA:24292"/>
        <dbReference type="ChEBI" id="CHEBI:15378"/>
        <dbReference type="ChEBI" id="CHEBI:29985"/>
        <dbReference type="ChEBI" id="CHEBI:44337"/>
        <dbReference type="ChEBI" id="CHEBI:57287"/>
        <dbReference type="ChEBI" id="CHEBI:57288"/>
        <dbReference type="EC" id="2.3.1.1"/>
    </reaction>
</comment>
<keyword evidence="6 10" id="KW-0028">Amino-acid biosynthesis</keyword>
<evidence type="ECO:0000256" key="7">
    <source>
        <dbReference type="ARBA" id="ARBA00022679"/>
    </source>
</evidence>
<keyword evidence="4 10" id="KW-0963">Cytoplasm</keyword>
<dbReference type="GO" id="GO:0005737">
    <property type="term" value="C:cytoplasm"/>
    <property type="evidence" value="ECO:0007669"/>
    <property type="project" value="UniProtKB-SubCell"/>
</dbReference>
<evidence type="ECO:0000313" key="11">
    <source>
        <dbReference type="EMBL" id="RFU17770.1"/>
    </source>
</evidence>
<evidence type="ECO:0000256" key="5">
    <source>
        <dbReference type="ARBA" id="ARBA00022571"/>
    </source>
</evidence>
<accession>A0A372IS28</accession>
<dbReference type="InterPro" id="IPR002813">
    <property type="entry name" value="Arg_biosynth_ArgJ"/>
</dbReference>
<evidence type="ECO:0000256" key="6">
    <source>
        <dbReference type="ARBA" id="ARBA00022605"/>
    </source>
</evidence>
<name>A0A372IS28_9BACT</name>
<protein>
    <recommendedName>
        <fullName evidence="10">Arginine biosynthesis bifunctional protein ArgJ</fullName>
    </recommendedName>
    <domain>
        <recommendedName>
            <fullName evidence="10">Glutamate N-acetyltransferase</fullName>
            <ecNumber evidence="10">2.3.1.35</ecNumber>
        </recommendedName>
        <alternativeName>
            <fullName evidence="10">Ornithine acetyltransferase</fullName>
            <shortName evidence="10">OATase</shortName>
        </alternativeName>
        <alternativeName>
            <fullName evidence="10">Ornithine transacetylase</fullName>
        </alternativeName>
    </domain>
    <domain>
        <recommendedName>
            <fullName evidence="10">Amino-acid acetyltransferase</fullName>
            <ecNumber evidence="10">2.3.1.1</ecNumber>
        </recommendedName>
        <alternativeName>
            <fullName evidence="10">N-acetylglutamate synthase</fullName>
            <shortName evidence="10">AGSase</shortName>
        </alternativeName>
    </domain>
    <component>
        <recommendedName>
            <fullName evidence="10">Arginine biosynthesis bifunctional protein ArgJ alpha chain</fullName>
        </recommendedName>
    </component>
    <component>
        <recommendedName>
            <fullName evidence="10">Arginine biosynthesis bifunctional protein ArgJ beta chain</fullName>
        </recommendedName>
    </component>
</protein>
<dbReference type="Gene3D" id="3.60.70.12">
    <property type="entry name" value="L-amino peptidase D-ALA esterase/amidase"/>
    <property type="match status" value="1"/>
</dbReference>
<dbReference type="EC" id="2.3.1.1" evidence="10"/>
<dbReference type="GO" id="GO:0004358">
    <property type="term" value="F:L-glutamate N-acetyltransferase activity, acting on acetyl-L-ornithine as donor"/>
    <property type="evidence" value="ECO:0007669"/>
    <property type="project" value="UniProtKB-UniRule"/>
</dbReference>
<dbReference type="NCBIfam" id="TIGR00120">
    <property type="entry name" value="ArgJ"/>
    <property type="match status" value="1"/>
</dbReference>
<keyword evidence="10" id="KW-0511">Multifunctional enzyme</keyword>
<feature type="binding site" evidence="10">
    <location>
        <position position="156"/>
    </location>
    <ligand>
        <name>substrate</name>
    </ligand>
</feature>
<evidence type="ECO:0000256" key="10">
    <source>
        <dbReference type="HAMAP-Rule" id="MF_01106"/>
    </source>
</evidence>
<feature type="chain" id="PRO_5023489804" description="Arginine biosynthesis bifunctional protein ArgJ beta chain" evidence="10">
    <location>
        <begin position="196"/>
        <end position="406"/>
    </location>
</feature>
<dbReference type="UniPathway" id="UPA00068">
    <property type="reaction ID" value="UER00106"/>
</dbReference>
<feature type="binding site" evidence="10">
    <location>
        <position position="406"/>
    </location>
    <ligand>
        <name>substrate</name>
    </ligand>
</feature>
<feature type="site" description="Involved in the stabilization of negative charge on the oxyanion by the formation of the oxyanion hole" evidence="10">
    <location>
        <position position="118"/>
    </location>
</feature>
<comment type="similarity">
    <text evidence="2 10">Belongs to the ArgJ family.</text>
</comment>
<dbReference type="SUPFAM" id="SSF56266">
    <property type="entry name" value="DmpA/ArgJ-like"/>
    <property type="match status" value="1"/>
</dbReference>
<evidence type="ECO:0000313" key="12">
    <source>
        <dbReference type="Proteomes" id="UP000264702"/>
    </source>
</evidence>
<dbReference type="PANTHER" id="PTHR23100">
    <property type="entry name" value="ARGININE BIOSYNTHESIS BIFUNCTIONAL PROTEIN ARGJ"/>
    <property type="match status" value="1"/>
</dbReference>
<dbReference type="FunFam" id="3.60.70.12:FF:000001">
    <property type="entry name" value="Arginine biosynthesis bifunctional protein ArgJ, chloroplastic"/>
    <property type="match status" value="1"/>
</dbReference>
<comment type="subcellular location">
    <subcellularLocation>
        <location evidence="1 10">Cytoplasm</location>
    </subcellularLocation>
</comment>
<comment type="catalytic activity">
    <reaction evidence="10">
        <text>N(2)-acetyl-L-ornithine + L-glutamate = N-acetyl-L-glutamate + L-ornithine</text>
        <dbReference type="Rhea" id="RHEA:15349"/>
        <dbReference type="ChEBI" id="CHEBI:29985"/>
        <dbReference type="ChEBI" id="CHEBI:44337"/>
        <dbReference type="ChEBI" id="CHEBI:46911"/>
        <dbReference type="ChEBI" id="CHEBI:57805"/>
        <dbReference type="EC" id="2.3.1.35"/>
    </reaction>
</comment>
<dbReference type="EMBL" id="QVQT01000002">
    <property type="protein sequence ID" value="RFU17770.1"/>
    <property type="molecule type" value="Genomic_DNA"/>
</dbReference>
<dbReference type="GO" id="GO:0004042">
    <property type="term" value="F:L-glutamate N-acetyltransferase activity"/>
    <property type="evidence" value="ECO:0007669"/>
    <property type="project" value="UniProtKB-UniRule"/>
</dbReference>
<comment type="function">
    <text evidence="10">Catalyzes two activities which are involved in the cyclic version of arginine biosynthesis: the synthesis of N-acetylglutamate from glutamate and acetyl-CoA as the acetyl donor, and of ornithine by transacetylation between N(2)-acetylornithine and glutamate.</text>
</comment>
<dbReference type="Proteomes" id="UP000264702">
    <property type="component" value="Unassembled WGS sequence"/>
</dbReference>
<dbReference type="CDD" id="cd02152">
    <property type="entry name" value="OAT"/>
    <property type="match status" value="1"/>
</dbReference>
<dbReference type="NCBIfam" id="NF003802">
    <property type="entry name" value="PRK05388.1"/>
    <property type="match status" value="1"/>
</dbReference>
<keyword evidence="9 10" id="KW-0012">Acyltransferase</keyword>